<reference evidence="2" key="1">
    <citation type="journal article" date="2015" name="Nature">
        <title>Complex archaea that bridge the gap between prokaryotes and eukaryotes.</title>
        <authorList>
            <person name="Spang A."/>
            <person name="Saw J.H."/>
            <person name="Jorgensen S.L."/>
            <person name="Zaremba-Niedzwiedzka K."/>
            <person name="Martijn J."/>
            <person name="Lind A.E."/>
            <person name="van Eijk R."/>
            <person name="Schleper C."/>
            <person name="Guy L."/>
            <person name="Ettema T.J."/>
        </authorList>
    </citation>
    <scope>NUCLEOTIDE SEQUENCE</scope>
</reference>
<name>A0A0F9ETL1_9ZZZZ</name>
<evidence type="ECO:0000259" key="1">
    <source>
        <dbReference type="Pfam" id="PF18723"/>
    </source>
</evidence>
<gene>
    <name evidence="2" type="ORF">LCGC14_2327110</name>
</gene>
<dbReference type="InterPro" id="IPR040684">
    <property type="entry name" value="HMUDK_hel"/>
</dbReference>
<organism evidence="2">
    <name type="scientific">marine sediment metagenome</name>
    <dbReference type="NCBI Taxonomy" id="412755"/>
    <lineage>
        <taxon>unclassified sequences</taxon>
        <taxon>metagenomes</taxon>
        <taxon>ecological metagenomes</taxon>
    </lineage>
</organism>
<dbReference type="AlphaFoldDB" id="A0A0F9ETL1"/>
<dbReference type="EMBL" id="LAZR01033371">
    <property type="protein sequence ID" value="KKL48280.1"/>
    <property type="molecule type" value="Genomic_DNA"/>
</dbReference>
<protein>
    <recommendedName>
        <fullName evidence="1">5-hmdU DNA kinase helical domain-containing protein</fullName>
    </recommendedName>
</protein>
<evidence type="ECO:0000313" key="2">
    <source>
        <dbReference type="EMBL" id="KKL48280.1"/>
    </source>
</evidence>
<feature type="non-terminal residue" evidence="2">
    <location>
        <position position="141"/>
    </location>
</feature>
<accession>A0A0F9ETL1</accession>
<proteinExistence type="predicted"/>
<sequence>MEAKAGAKLSAPGLGESFSVTGFWDFVVERHRIWHRRFIEKQPWPWTDDLILRQFHFCNIFRDLDKGTIWYTDHVVNAPMSLSSAVWATIIYRLVNSIWIFEQLGPAAFDRKRWREMIYKIRTKDILLNSEAYLTFPWPHK</sequence>
<comment type="caution">
    <text evidence="2">The sequence shown here is derived from an EMBL/GenBank/DDBJ whole genome shotgun (WGS) entry which is preliminary data.</text>
</comment>
<feature type="domain" description="5-hmdU DNA kinase helical" evidence="1">
    <location>
        <begin position="21"/>
        <end position="135"/>
    </location>
</feature>
<dbReference type="Pfam" id="PF18723">
    <property type="entry name" value="HMUDK_hel"/>
    <property type="match status" value="1"/>
</dbReference>